<dbReference type="Proteomes" id="UP000257109">
    <property type="component" value="Unassembled WGS sequence"/>
</dbReference>
<reference evidence="1" key="1">
    <citation type="submission" date="2018-05" db="EMBL/GenBank/DDBJ databases">
        <title>Draft genome of Mucuna pruriens seed.</title>
        <authorList>
            <person name="Nnadi N.E."/>
            <person name="Vos R."/>
            <person name="Hasami M.H."/>
            <person name="Devisetty U.K."/>
            <person name="Aguiy J.C."/>
        </authorList>
    </citation>
    <scope>NUCLEOTIDE SEQUENCE [LARGE SCALE GENOMIC DNA]</scope>
    <source>
        <strain evidence="1">JCA_2017</strain>
    </source>
</reference>
<keyword evidence="2" id="KW-1185">Reference proteome</keyword>
<comment type="caution">
    <text evidence="1">The sequence shown here is derived from an EMBL/GenBank/DDBJ whole genome shotgun (WGS) entry which is preliminary data.</text>
</comment>
<dbReference type="EMBL" id="QJKJ01004085">
    <property type="protein sequence ID" value="RDX95622.1"/>
    <property type="molecule type" value="Genomic_DNA"/>
</dbReference>
<proteinExistence type="predicted"/>
<evidence type="ECO:0000313" key="2">
    <source>
        <dbReference type="Proteomes" id="UP000257109"/>
    </source>
</evidence>
<name>A0A371GYH0_MUCPR</name>
<accession>A0A371GYH0</accession>
<protein>
    <submittedName>
        <fullName evidence="1">Uncharacterized protein</fullName>
    </submittedName>
</protein>
<dbReference type="AlphaFoldDB" id="A0A371GYH0"/>
<organism evidence="1 2">
    <name type="scientific">Mucuna pruriens</name>
    <name type="common">Velvet bean</name>
    <name type="synonym">Dolichos pruriens</name>
    <dbReference type="NCBI Taxonomy" id="157652"/>
    <lineage>
        <taxon>Eukaryota</taxon>
        <taxon>Viridiplantae</taxon>
        <taxon>Streptophyta</taxon>
        <taxon>Embryophyta</taxon>
        <taxon>Tracheophyta</taxon>
        <taxon>Spermatophyta</taxon>
        <taxon>Magnoliopsida</taxon>
        <taxon>eudicotyledons</taxon>
        <taxon>Gunneridae</taxon>
        <taxon>Pentapetalae</taxon>
        <taxon>rosids</taxon>
        <taxon>fabids</taxon>
        <taxon>Fabales</taxon>
        <taxon>Fabaceae</taxon>
        <taxon>Papilionoideae</taxon>
        <taxon>50 kb inversion clade</taxon>
        <taxon>NPAAA clade</taxon>
        <taxon>indigoferoid/millettioid clade</taxon>
        <taxon>Phaseoleae</taxon>
        <taxon>Mucuna</taxon>
    </lineage>
</organism>
<feature type="non-terminal residue" evidence="1">
    <location>
        <position position="1"/>
    </location>
</feature>
<sequence>GIWFLIFLYERILNFKSLVQKCDLINAGFPRLSLHLAEREYEGKGRKIGRCISNDSKTSYRAGKLVGNILKKKWIMLQKLNRIASEGLFVIVFQSLVQNGLLLEIRILSIFMESKSLEEERIHMILYKKEDGTWIFKLKELEDLVTNFYKDLFMDEGMYEPFCLKRAFPIIFFAYGSLCHVKAQPYSSIF</sequence>
<gene>
    <name evidence="1" type="ORF">CR513_21832</name>
</gene>
<feature type="non-terminal residue" evidence="1">
    <location>
        <position position="190"/>
    </location>
</feature>
<evidence type="ECO:0000313" key="1">
    <source>
        <dbReference type="EMBL" id="RDX95622.1"/>
    </source>
</evidence>